<keyword evidence="2" id="KW-0378">Hydrolase</keyword>
<dbReference type="Gene3D" id="3.20.20.80">
    <property type="entry name" value="Glycosidases"/>
    <property type="match status" value="1"/>
</dbReference>
<dbReference type="InterPro" id="IPR017853">
    <property type="entry name" value="GH"/>
</dbReference>
<evidence type="ECO:0000313" key="7">
    <source>
        <dbReference type="Proteomes" id="UP001497512"/>
    </source>
</evidence>
<evidence type="ECO:0008006" key="8">
    <source>
        <dbReference type="Google" id="ProtNLM"/>
    </source>
</evidence>
<evidence type="ECO:0000256" key="3">
    <source>
        <dbReference type="RuleBase" id="RU003690"/>
    </source>
</evidence>
<evidence type="ECO:0000256" key="2">
    <source>
        <dbReference type="ARBA" id="ARBA00022801"/>
    </source>
</evidence>
<dbReference type="SUPFAM" id="SSF51445">
    <property type="entry name" value="(Trans)glycosidases"/>
    <property type="match status" value="1"/>
</dbReference>
<keyword evidence="5" id="KW-0732">Signal</keyword>
<proteinExistence type="inferred from homology"/>
<dbReference type="PANTHER" id="PTHR10353:SF310">
    <property type="entry name" value="BETA-GLUCOSIDASE 42"/>
    <property type="match status" value="1"/>
</dbReference>
<reference evidence="6" key="1">
    <citation type="submission" date="2024-02" db="EMBL/GenBank/DDBJ databases">
        <authorList>
            <consortium name="ELIXIR-Norway"/>
            <consortium name="Elixir Norway"/>
        </authorList>
    </citation>
    <scope>NUCLEOTIDE SEQUENCE</scope>
</reference>
<dbReference type="PRINTS" id="PR00131">
    <property type="entry name" value="GLHYDRLASE1"/>
</dbReference>
<name>A0ABP0UTG6_9BRYO</name>
<accession>A0ABP0UTG6</accession>
<keyword evidence="7" id="KW-1185">Reference proteome</keyword>
<evidence type="ECO:0000256" key="5">
    <source>
        <dbReference type="SAM" id="SignalP"/>
    </source>
</evidence>
<dbReference type="PROSITE" id="PS00653">
    <property type="entry name" value="GLYCOSYL_HYDROL_F1_2"/>
    <property type="match status" value="1"/>
</dbReference>
<organism evidence="6 7">
    <name type="scientific">Sphagnum troendelagicum</name>
    <dbReference type="NCBI Taxonomy" id="128251"/>
    <lineage>
        <taxon>Eukaryota</taxon>
        <taxon>Viridiplantae</taxon>
        <taxon>Streptophyta</taxon>
        <taxon>Embryophyta</taxon>
        <taxon>Bryophyta</taxon>
        <taxon>Sphagnophytina</taxon>
        <taxon>Sphagnopsida</taxon>
        <taxon>Sphagnales</taxon>
        <taxon>Sphagnaceae</taxon>
        <taxon>Sphagnum</taxon>
    </lineage>
</organism>
<evidence type="ECO:0000256" key="1">
    <source>
        <dbReference type="ARBA" id="ARBA00010838"/>
    </source>
</evidence>
<evidence type="ECO:0000256" key="4">
    <source>
        <dbReference type="SAM" id="MobiDB-lite"/>
    </source>
</evidence>
<evidence type="ECO:0000313" key="6">
    <source>
        <dbReference type="EMBL" id="CAK9229564.1"/>
    </source>
</evidence>
<dbReference type="Pfam" id="PF00232">
    <property type="entry name" value="Glyco_hydro_1"/>
    <property type="match status" value="1"/>
</dbReference>
<feature type="region of interest" description="Disordered" evidence="4">
    <location>
        <begin position="32"/>
        <end position="57"/>
    </location>
</feature>
<gene>
    <name evidence="6" type="ORF">CSSPTR1EN2_LOCUS19796</name>
</gene>
<feature type="chain" id="PRO_5045981560" description="Beta-glucosidase" evidence="5">
    <location>
        <begin position="28"/>
        <end position="547"/>
    </location>
</feature>
<dbReference type="Proteomes" id="UP001497512">
    <property type="component" value="Chromosome 6"/>
</dbReference>
<sequence>MASMVWKKKLLLLWAIMTVLILSISMAVMGSSSSSSSSSIGAIRTSEVGRQPAESLDVGSEKENMELMYLQRTSPSATTTAESLHRNDFPNGFVFGTSSSSYQFEGAVKEGGRGPSIWDTASRIPGVIADNSTGDVTTDQYHRYKEDVELLVQLGVDAYRFSIAWSRIFPDGKGPIANKEGIAYYNRLIDALLENGIQPYVTLFHFDLPQAFQDSFGGWRSPLIVPLFVVYAETCFATFGDRVKNWATFNEPHMFAYKYYNYGCVVGNCKLGMNNMSWPYIIMHHMLLSHAATFQVYKSKFQANQGGVIGIILDAQWYEPHSNSQEDIEAIERMQMFQVQWILDPIYFGKYPTIMQEELGDLLPSLSPSESKAIKGTVDFLGINHYTSHYTINQPNSSIPPSKPMYRDTKADIIDWLYIVPWGIQKMLNYIKMRYNNPTIYITENGVDEQHNNYSMSLEVLLQDQFRIKFHRDYLSYLIAAIRDGCDVRGYFTWSFLDNFEWEDGREKRFGFYYVDYTQNNTRYPKASVMWFKQFLCQTSHLKQLDI</sequence>
<feature type="signal peptide" evidence="5">
    <location>
        <begin position="1"/>
        <end position="27"/>
    </location>
</feature>
<comment type="similarity">
    <text evidence="1 3">Belongs to the glycosyl hydrolase 1 family.</text>
</comment>
<dbReference type="PANTHER" id="PTHR10353">
    <property type="entry name" value="GLYCOSYL HYDROLASE"/>
    <property type="match status" value="1"/>
</dbReference>
<protein>
    <recommendedName>
        <fullName evidence="8">Beta-glucosidase</fullName>
    </recommendedName>
</protein>
<dbReference type="EMBL" id="OZ019898">
    <property type="protein sequence ID" value="CAK9229564.1"/>
    <property type="molecule type" value="Genomic_DNA"/>
</dbReference>
<dbReference type="InterPro" id="IPR001360">
    <property type="entry name" value="Glyco_hydro_1"/>
</dbReference>
<dbReference type="InterPro" id="IPR033132">
    <property type="entry name" value="GH_1_N_CS"/>
</dbReference>